<keyword evidence="1" id="KW-0614">Plasmid</keyword>
<evidence type="ECO:0000313" key="1">
    <source>
        <dbReference type="EMBL" id="QRX38806.1"/>
    </source>
</evidence>
<proteinExistence type="predicted"/>
<dbReference type="AlphaFoldDB" id="A0A894T846"/>
<reference evidence="1" key="1">
    <citation type="journal article" date="2021" name="MSphere">
        <title>Staphylococcus epidermidis Phages Transduce Antimicrobial Resistance Plasmids and Mobilize Chromosomal Islands.</title>
        <authorList>
            <person name="Fiaarov L."/>
            <person name="Botka T."/>
            <person name="Du X."/>
            <person name="MaalaHov I."/>
            <person name="B P."/>
            <person name="Pantucek R."/>
            <person name="Benea M."/>
            <person name="Roudnick P."/>
            <person name="Winstel V."/>
            <person name="Larsen J."/>
            <person name="Rosenstein R."/>
            <person name="Peschel A."/>
            <person name="DoakaY J."/>
        </authorList>
    </citation>
    <scope>NUCLEOTIDE SEQUENCE</scope>
    <source>
        <strain evidence="1">SE456</strain>
    </source>
</reference>
<accession>A0A894T846</accession>
<geneLocation type="plasmid" evidence="1">
    <name>pSE456_3</name>
</geneLocation>
<organism evidence="1">
    <name type="scientific">Staphylococcus epidermidis</name>
    <dbReference type="NCBI Taxonomy" id="1282"/>
    <lineage>
        <taxon>Bacteria</taxon>
        <taxon>Bacillati</taxon>
        <taxon>Bacillota</taxon>
        <taxon>Bacilli</taxon>
        <taxon>Bacillales</taxon>
        <taxon>Staphylococcaceae</taxon>
        <taxon>Staphylococcus</taxon>
    </lineage>
</organism>
<sequence>MKIATQHSTIIGAIIQTNIKLMISPPSAESIAGSKTT</sequence>
<protein>
    <submittedName>
        <fullName evidence="1">Uncharacterized protein</fullName>
    </submittedName>
</protein>
<dbReference type="EMBL" id="MW364980">
    <property type="protein sequence ID" value="QRX38806.1"/>
    <property type="molecule type" value="Genomic_DNA"/>
</dbReference>
<name>A0A894T846_STAEP</name>